<evidence type="ECO:0000313" key="2">
    <source>
        <dbReference type="EMBL" id="MBC9717937.1"/>
    </source>
</evidence>
<proteinExistence type="predicted"/>
<comment type="caution">
    <text evidence="2">The sequence shown here is derived from an EMBL/GenBank/DDBJ whole genome shotgun (WGS) entry which is preliminary data.</text>
</comment>
<gene>
    <name evidence="2" type="ORF">H9Y04_35940</name>
</gene>
<dbReference type="RefSeq" id="WP_187818374.1">
    <property type="nucleotide sequence ID" value="NZ_JACTVJ010000022.1"/>
</dbReference>
<feature type="region of interest" description="Disordered" evidence="1">
    <location>
        <begin position="1"/>
        <end position="25"/>
    </location>
</feature>
<dbReference type="Proteomes" id="UP000642284">
    <property type="component" value="Unassembled WGS sequence"/>
</dbReference>
<name>A0ABR7SR03_9ACTN</name>
<reference evidence="2 3" key="1">
    <citation type="submission" date="2020-08" db="EMBL/GenBank/DDBJ databases">
        <title>Genemic of Streptomyces polyaspartic.</title>
        <authorList>
            <person name="Liu W."/>
        </authorList>
    </citation>
    <scope>NUCLEOTIDE SEQUENCE [LARGE SCALE GENOMIC DNA]</scope>
    <source>
        <strain evidence="2 3">TRM66268-LWL</strain>
    </source>
</reference>
<dbReference type="EMBL" id="JACTVJ010000022">
    <property type="protein sequence ID" value="MBC9717937.1"/>
    <property type="molecule type" value="Genomic_DNA"/>
</dbReference>
<organism evidence="2 3">
    <name type="scientific">Streptomyces polyasparticus</name>
    <dbReference type="NCBI Taxonomy" id="2767826"/>
    <lineage>
        <taxon>Bacteria</taxon>
        <taxon>Bacillati</taxon>
        <taxon>Actinomycetota</taxon>
        <taxon>Actinomycetes</taxon>
        <taxon>Kitasatosporales</taxon>
        <taxon>Streptomycetaceae</taxon>
        <taxon>Streptomyces</taxon>
    </lineage>
</organism>
<protein>
    <recommendedName>
        <fullName evidence="4">Transposase</fullName>
    </recommendedName>
</protein>
<keyword evidence="3" id="KW-1185">Reference proteome</keyword>
<evidence type="ECO:0008006" key="4">
    <source>
        <dbReference type="Google" id="ProtNLM"/>
    </source>
</evidence>
<evidence type="ECO:0000256" key="1">
    <source>
        <dbReference type="SAM" id="MobiDB-lite"/>
    </source>
</evidence>
<sequence>MSITAQHHLDLHRAARHGAPLPPAPGRHDWRVLKELWRHVRAGSVRR</sequence>
<accession>A0ABR7SR03</accession>
<evidence type="ECO:0000313" key="3">
    <source>
        <dbReference type="Proteomes" id="UP000642284"/>
    </source>
</evidence>